<dbReference type="EMBL" id="CM047584">
    <property type="protein sequence ID" value="KAI9911934.1"/>
    <property type="molecule type" value="Genomic_DNA"/>
</dbReference>
<evidence type="ECO:0000313" key="2">
    <source>
        <dbReference type="Proteomes" id="UP001163321"/>
    </source>
</evidence>
<protein>
    <submittedName>
        <fullName evidence="1">Uncharacterized protein</fullName>
    </submittedName>
</protein>
<proteinExistence type="predicted"/>
<organism evidence="1 2">
    <name type="scientific">Peronosclerospora sorghi</name>
    <dbReference type="NCBI Taxonomy" id="230839"/>
    <lineage>
        <taxon>Eukaryota</taxon>
        <taxon>Sar</taxon>
        <taxon>Stramenopiles</taxon>
        <taxon>Oomycota</taxon>
        <taxon>Peronosporomycetes</taxon>
        <taxon>Peronosporales</taxon>
        <taxon>Peronosporaceae</taxon>
        <taxon>Peronosclerospora</taxon>
    </lineage>
</organism>
<comment type="caution">
    <text evidence="1">The sequence shown here is derived from an EMBL/GenBank/DDBJ whole genome shotgun (WGS) entry which is preliminary data.</text>
</comment>
<keyword evidence="2" id="KW-1185">Reference proteome</keyword>
<evidence type="ECO:0000313" key="1">
    <source>
        <dbReference type="EMBL" id="KAI9911934.1"/>
    </source>
</evidence>
<name>A0ACC0VZM6_9STRA</name>
<reference evidence="1 2" key="1">
    <citation type="journal article" date="2022" name="bioRxiv">
        <title>The genome of the oomycete Peronosclerospora sorghi, a cosmopolitan pathogen of maize and sorghum, is inflated with dispersed pseudogenes.</title>
        <authorList>
            <person name="Fletcher K."/>
            <person name="Martin F."/>
            <person name="Isakeit T."/>
            <person name="Cavanaugh K."/>
            <person name="Magill C."/>
            <person name="Michelmore R."/>
        </authorList>
    </citation>
    <scope>NUCLEOTIDE SEQUENCE [LARGE SCALE GENOMIC DNA]</scope>
    <source>
        <strain evidence="1">P6</strain>
    </source>
</reference>
<sequence>MAHQMPMEIQQELRRLPGNNRCVDCDAPYPQWATVSYGTFMCLECSGRHRGLGVHISFVRSVTMDSWTDKQVMQMQKGGNDSFREAFLAAGVPTDLSLTEKYNTPQAEAYRLRLTAIVEGRVPPSLPLWDSSLHKPASSTFSSSSCTGDNRGVEALKGESEQDYVARQMKLRDQASARMALKFGSNGLQGIGSSGETCAPQASLNPLGDFSNTFSYFASSVTGAASAAASLVKDQELGSKVSSGWSYMQNAIQDPALSENVKTSASSGWSMLSSSASALLQTAQIAVIGNENNESAERASAFPRTNAELPSSTKYAGRGSSSSSNTSSSRDHNNDFWLESQVSCGRSVSPNTRNTSHSTPSQQPMLAQSSDSFGSTTFNSKSDQFSPGLVATASSVSAPVSASSERPPAPAVKAKPKKDVDFFGEFGF</sequence>
<gene>
    <name evidence="1" type="ORF">PsorP6_008711</name>
</gene>
<dbReference type="Proteomes" id="UP001163321">
    <property type="component" value="Chromosome 5"/>
</dbReference>
<accession>A0ACC0VZM6</accession>